<feature type="binding site" evidence="10">
    <location>
        <begin position="168"/>
        <end position="171"/>
    </location>
    <ligand>
        <name>substrate</name>
    </ligand>
</feature>
<dbReference type="EMBL" id="QUSM01000002">
    <property type="protein sequence ID" value="RGD75203.1"/>
    <property type="molecule type" value="Genomic_DNA"/>
</dbReference>
<feature type="binding site" evidence="8">
    <location>
        <position position="180"/>
    </location>
    <ligand>
        <name>Zn(2+)</name>
        <dbReference type="ChEBI" id="CHEBI:29105"/>
    </ligand>
</feature>
<keyword evidence="5 8" id="KW-0547">Nucleotide-binding</keyword>
<keyword evidence="8" id="KW-0479">Metal-binding</keyword>
<dbReference type="GO" id="GO:0005829">
    <property type="term" value="C:cytosol"/>
    <property type="evidence" value="ECO:0007669"/>
    <property type="project" value="TreeGrafter"/>
</dbReference>
<feature type="active site" description="Proton acceptor" evidence="8 9">
    <location>
        <position position="86"/>
    </location>
</feature>
<evidence type="ECO:0000256" key="8">
    <source>
        <dbReference type="HAMAP-Rule" id="MF_00124"/>
    </source>
</evidence>
<keyword evidence="8" id="KW-0862">Zinc</keyword>
<dbReference type="InterPro" id="IPR001267">
    <property type="entry name" value="Thymidine_kinase"/>
</dbReference>
<evidence type="ECO:0000256" key="12">
    <source>
        <dbReference type="RuleBase" id="RU004165"/>
    </source>
</evidence>
<evidence type="ECO:0000256" key="2">
    <source>
        <dbReference type="ARBA" id="ARBA00012118"/>
    </source>
</evidence>
<feature type="binding site" evidence="8">
    <location>
        <begin position="9"/>
        <end position="16"/>
    </location>
    <ligand>
        <name>ATP</name>
        <dbReference type="ChEBI" id="CHEBI:30616"/>
    </ligand>
</feature>
<gene>
    <name evidence="8" type="primary">tdk</name>
    <name evidence="13" type="ORF">DW687_02450</name>
</gene>
<accession>A0A3E3E150</accession>
<evidence type="ECO:0000256" key="6">
    <source>
        <dbReference type="ARBA" id="ARBA00022777"/>
    </source>
</evidence>
<comment type="subunit">
    <text evidence="8">Homotetramer.</text>
</comment>
<feature type="binding site" evidence="8">
    <location>
        <position position="183"/>
    </location>
    <ligand>
        <name>Zn(2+)</name>
        <dbReference type="ChEBI" id="CHEBI:29105"/>
    </ligand>
</feature>
<evidence type="ECO:0000256" key="5">
    <source>
        <dbReference type="ARBA" id="ARBA00022741"/>
    </source>
</evidence>
<keyword evidence="6 8" id="KW-0418">Kinase</keyword>
<dbReference type="GO" id="GO:0005524">
    <property type="term" value="F:ATP binding"/>
    <property type="evidence" value="ECO:0007669"/>
    <property type="project" value="UniProtKB-UniRule"/>
</dbReference>
<dbReference type="GO" id="GO:0046104">
    <property type="term" value="P:thymidine metabolic process"/>
    <property type="evidence" value="ECO:0007669"/>
    <property type="project" value="TreeGrafter"/>
</dbReference>
<feature type="binding site" evidence="8">
    <location>
        <begin position="85"/>
        <end position="88"/>
    </location>
    <ligand>
        <name>ATP</name>
        <dbReference type="ChEBI" id="CHEBI:30616"/>
    </ligand>
</feature>
<dbReference type="SUPFAM" id="SSF52540">
    <property type="entry name" value="P-loop containing nucleoside triphosphate hydrolases"/>
    <property type="match status" value="1"/>
</dbReference>
<evidence type="ECO:0000256" key="10">
    <source>
        <dbReference type="PIRSR" id="PIRSR035805-2"/>
    </source>
</evidence>
<comment type="caution">
    <text evidence="13">The sequence shown here is derived from an EMBL/GenBank/DDBJ whole genome shotgun (WGS) entry which is preliminary data.</text>
</comment>
<dbReference type="NCBIfam" id="NF003300">
    <property type="entry name" value="PRK04296.1-5"/>
    <property type="match status" value="1"/>
</dbReference>
<comment type="similarity">
    <text evidence="1 8 12">Belongs to the thymidine kinase family.</text>
</comment>
<keyword evidence="7 8" id="KW-0067">ATP-binding</keyword>
<feature type="binding site" evidence="8">
    <location>
        <position position="146"/>
    </location>
    <ligand>
        <name>Zn(2+)</name>
        <dbReference type="ChEBI" id="CHEBI:29105"/>
    </ligand>
</feature>
<evidence type="ECO:0000256" key="1">
    <source>
        <dbReference type="ARBA" id="ARBA00007587"/>
    </source>
</evidence>
<evidence type="ECO:0000256" key="4">
    <source>
        <dbReference type="ARBA" id="ARBA00022679"/>
    </source>
</evidence>
<keyword evidence="3 8" id="KW-0237">DNA synthesis</keyword>
<dbReference type="Gene3D" id="3.40.50.300">
    <property type="entry name" value="P-loop containing nucleotide triphosphate hydrolases"/>
    <property type="match status" value="1"/>
</dbReference>
<evidence type="ECO:0000256" key="11">
    <source>
        <dbReference type="RuleBase" id="RU000544"/>
    </source>
</evidence>
<dbReference type="EC" id="2.7.1.21" evidence="2 8"/>
<reference evidence="13 14" key="1">
    <citation type="submission" date="2018-08" db="EMBL/GenBank/DDBJ databases">
        <title>A genome reference for cultivated species of the human gut microbiota.</title>
        <authorList>
            <person name="Zou Y."/>
            <person name="Xue W."/>
            <person name="Luo G."/>
        </authorList>
    </citation>
    <scope>NUCLEOTIDE SEQUENCE [LARGE SCALE GENOMIC DNA]</scope>
    <source>
        <strain evidence="13 14">AM25-6</strain>
    </source>
</reference>
<dbReference type="NCBIfam" id="NF003299">
    <property type="entry name" value="PRK04296.1-4"/>
    <property type="match status" value="1"/>
</dbReference>
<name>A0A3E3E150_9FIRM</name>
<dbReference type="InterPro" id="IPR027417">
    <property type="entry name" value="P-loop_NTPase"/>
</dbReference>
<comment type="catalytic activity">
    <reaction evidence="8 11">
        <text>thymidine + ATP = dTMP + ADP + H(+)</text>
        <dbReference type="Rhea" id="RHEA:19129"/>
        <dbReference type="ChEBI" id="CHEBI:15378"/>
        <dbReference type="ChEBI" id="CHEBI:17748"/>
        <dbReference type="ChEBI" id="CHEBI:30616"/>
        <dbReference type="ChEBI" id="CHEBI:63528"/>
        <dbReference type="ChEBI" id="CHEBI:456216"/>
        <dbReference type="EC" id="2.7.1.21"/>
    </reaction>
</comment>
<comment type="subcellular location">
    <subcellularLocation>
        <location evidence="8">Cytoplasm</location>
    </subcellularLocation>
</comment>
<dbReference type="HAMAP" id="MF_00124">
    <property type="entry name" value="Thymidine_kinase"/>
    <property type="match status" value="1"/>
</dbReference>
<protein>
    <recommendedName>
        <fullName evidence="2 8">Thymidine kinase</fullName>
        <ecNumber evidence="2 8">2.7.1.21</ecNumber>
    </recommendedName>
</protein>
<dbReference type="PANTHER" id="PTHR11441:SF0">
    <property type="entry name" value="THYMIDINE KINASE, CYTOSOLIC"/>
    <property type="match status" value="1"/>
</dbReference>
<dbReference type="GO" id="GO:0004797">
    <property type="term" value="F:thymidine kinase activity"/>
    <property type="evidence" value="ECO:0007669"/>
    <property type="project" value="UniProtKB-UniRule"/>
</dbReference>
<dbReference type="RefSeq" id="WP_007050198.1">
    <property type="nucleotide sequence ID" value="NZ_CABKNJ010000001.1"/>
</dbReference>
<dbReference type="AlphaFoldDB" id="A0A3E3E150"/>
<evidence type="ECO:0000313" key="14">
    <source>
        <dbReference type="Proteomes" id="UP000261212"/>
    </source>
</evidence>
<dbReference type="GO" id="GO:0008270">
    <property type="term" value="F:zinc ion binding"/>
    <property type="evidence" value="ECO:0007669"/>
    <property type="project" value="UniProtKB-UniRule"/>
</dbReference>
<evidence type="ECO:0000313" key="13">
    <source>
        <dbReference type="EMBL" id="RGD75203.1"/>
    </source>
</evidence>
<organism evidence="13 14">
    <name type="scientific">Anaerofustis stercorihominis</name>
    <dbReference type="NCBI Taxonomy" id="214853"/>
    <lineage>
        <taxon>Bacteria</taxon>
        <taxon>Bacillati</taxon>
        <taxon>Bacillota</taxon>
        <taxon>Clostridia</taxon>
        <taxon>Eubacteriales</taxon>
        <taxon>Eubacteriaceae</taxon>
        <taxon>Anaerofustis</taxon>
    </lineage>
</organism>
<keyword evidence="8" id="KW-0963">Cytoplasm</keyword>
<feature type="binding site" evidence="8">
    <location>
        <position position="143"/>
    </location>
    <ligand>
        <name>Zn(2+)</name>
        <dbReference type="ChEBI" id="CHEBI:29105"/>
    </ligand>
</feature>
<proteinExistence type="inferred from homology"/>
<dbReference type="Proteomes" id="UP000261212">
    <property type="component" value="Unassembled WGS sequence"/>
</dbReference>
<evidence type="ECO:0000256" key="7">
    <source>
        <dbReference type="ARBA" id="ARBA00022840"/>
    </source>
</evidence>
<sequence>MAQLYFRYSTMNAGKSIEVLKIAHNYEEQGKNVLIFTSELDDRYGEGFVGSRIGLKREAMTFNENTDFKQIVQMQEEEIHCIVIDEGQFLTGQHVLDLTQIVDYMDIPVIVYGLKNDSQNNLFEGSINLLIYADKIEEIKTVCWFCNKKATMNLRIIDGKPNYSGKQIQIGDNQNYIPVCRKCYGNPKL</sequence>
<dbReference type="PANTHER" id="PTHR11441">
    <property type="entry name" value="THYMIDINE KINASE"/>
    <property type="match status" value="1"/>
</dbReference>
<evidence type="ECO:0000256" key="9">
    <source>
        <dbReference type="PIRSR" id="PIRSR035805-1"/>
    </source>
</evidence>
<keyword evidence="4 8" id="KW-0808">Transferase</keyword>
<dbReference type="GO" id="GO:0071897">
    <property type="term" value="P:DNA biosynthetic process"/>
    <property type="evidence" value="ECO:0007669"/>
    <property type="project" value="UniProtKB-KW"/>
</dbReference>
<evidence type="ECO:0000256" key="3">
    <source>
        <dbReference type="ARBA" id="ARBA00022634"/>
    </source>
</evidence>
<feature type="binding site" evidence="10">
    <location>
        <position position="176"/>
    </location>
    <ligand>
        <name>substrate</name>
    </ligand>
</feature>
<dbReference type="SUPFAM" id="SSF57716">
    <property type="entry name" value="Glucocorticoid receptor-like (DNA-binding domain)"/>
    <property type="match status" value="1"/>
</dbReference>
<dbReference type="GeneID" id="98000516"/>
<dbReference type="Gene3D" id="3.30.60.20">
    <property type="match status" value="1"/>
</dbReference>
<dbReference type="Pfam" id="PF00265">
    <property type="entry name" value="TK"/>
    <property type="match status" value="1"/>
</dbReference>
<dbReference type="PIRSF" id="PIRSF035805">
    <property type="entry name" value="TK_cell"/>
    <property type="match status" value="1"/>
</dbReference>